<dbReference type="EMBL" id="KB706885">
    <property type="protein sequence ID" value="EMR65355.1"/>
    <property type="molecule type" value="Genomic_DNA"/>
</dbReference>
<proteinExistence type="predicted"/>
<dbReference type="OMA" id="QEVGTTF"/>
<name>M7TF68_EUTLA</name>
<dbReference type="OrthoDB" id="674604at2759"/>
<organism evidence="1 2">
    <name type="scientific">Eutypa lata (strain UCR-EL1)</name>
    <name type="common">Grapevine dieback disease fungus</name>
    <name type="synonym">Eutypa armeniacae</name>
    <dbReference type="NCBI Taxonomy" id="1287681"/>
    <lineage>
        <taxon>Eukaryota</taxon>
        <taxon>Fungi</taxon>
        <taxon>Dikarya</taxon>
        <taxon>Ascomycota</taxon>
        <taxon>Pezizomycotina</taxon>
        <taxon>Sordariomycetes</taxon>
        <taxon>Xylariomycetidae</taxon>
        <taxon>Xylariales</taxon>
        <taxon>Diatrypaceae</taxon>
        <taxon>Eutypa</taxon>
    </lineage>
</organism>
<dbReference type="AlphaFoldDB" id="M7TF68"/>
<dbReference type="InterPro" id="IPR028994">
    <property type="entry name" value="Integrin_alpha_N"/>
</dbReference>
<evidence type="ECO:0000313" key="2">
    <source>
        <dbReference type="Proteomes" id="UP000012174"/>
    </source>
</evidence>
<sequence>MISSSQLFSYMGCLSYLASPILGLALQADRSSLDYRQAPYETRILETGTTFGEENNGVWQLIDATGDGVPDLAYIKTRSTGTNSVEVHIASSSSNFATRIFEAGTTFGLENDGTWLLVPSKSSALPDLAFIKTSNTPSGKVEVHIASGASRYQTRTQEVVTVFSNENNGIWKLYDYNGDGILDLVYIKTRNTGTNTVEVHVASGAGASPYNQLLLQTGTTFGLENSGFWSLAPYSSPTAADLVYIKDANTGTGTVEVHVASASSGYQTRIFEGGSTFGEEANGVWSMINYNRDAVLDLAYIKVQSTGTGTVEVHVAAG</sequence>
<dbReference type="HOGENOM" id="CLU_060133_0_0_1"/>
<gene>
    <name evidence="1" type="ORF">UCREL1_7672</name>
</gene>
<dbReference type="Proteomes" id="UP000012174">
    <property type="component" value="Unassembled WGS sequence"/>
</dbReference>
<accession>M7TF68</accession>
<dbReference type="eggNOG" id="ENOG502SMGR">
    <property type="taxonomic scope" value="Eukaryota"/>
</dbReference>
<protein>
    <submittedName>
        <fullName evidence="1">Putative fg-gap repeat protein</fullName>
    </submittedName>
</protein>
<dbReference type="KEGG" id="ela:UCREL1_7672"/>
<dbReference type="STRING" id="1287681.M7TF68"/>
<keyword evidence="2" id="KW-1185">Reference proteome</keyword>
<evidence type="ECO:0000313" key="1">
    <source>
        <dbReference type="EMBL" id="EMR65355.1"/>
    </source>
</evidence>
<reference evidence="2" key="1">
    <citation type="journal article" date="2013" name="Genome Announc.">
        <title>Draft genome sequence of the grapevine dieback fungus Eutypa lata UCR-EL1.</title>
        <authorList>
            <person name="Blanco-Ulate B."/>
            <person name="Rolshausen P.E."/>
            <person name="Cantu D."/>
        </authorList>
    </citation>
    <scope>NUCLEOTIDE SEQUENCE [LARGE SCALE GENOMIC DNA]</scope>
    <source>
        <strain evidence="2">UCR-EL1</strain>
    </source>
</reference>
<dbReference type="SUPFAM" id="SSF69318">
    <property type="entry name" value="Integrin alpha N-terminal domain"/>
    <property type="match status" value="1"/>
</dbReference>